<evidence type="ECO:0000259" key="1">
    <source>
        <dbReference type="SMART" id="SM00471"/>
    </source>
</evidence>
<dbReference type="PANTHER" id="PTHR43777">
    <property type="entry name" value="MOLYBDENUM COFACTOR CYTIDYLYLTRANSFERASE"/>
    <property type="match status" value="1"/>
</dbReference>
<dbReference type="Pfam" id="PF12804">
    <property type="entry name" value="NTP_transf_3"/>
    <property type="match status" value="1"/>
</dbReference>
<dbReference type="GO" id="GO:0016779">
    <property type="term" value="F:nucleotidyltransferase activity"/>
    <property type="evidence" value="ECO:0007669"/>
    <property type="project" value="UniProtKB-ARBA"/>
</dbReference>
<dbReference type="Proteomes" id="UP000277811">
    <property type="component" value="Unassembled WGS sequence"/>
</dbReference>
<dbReference type="Gene3D" id="3.90.550.10">
    <property type="entry name" value="Spore Coat Polysaccharide Biosynthesis Protein SpsA, Chain A"/>
    <property type="match status" value="1"/>
</dbReference>
<dbReference type="EMBL" id="UPPP01000095">
    <property type="protein sequence ID" value="VBB08793.1"/>
    <property type="molecule type" value="Genomic_DNA"/>
</dbReference>
<feature type="domain" description="HD/PDEase" evidence="1">
    <location>
        <begin position="198"/>
        <end position="306"/>
    </location>
</feature>
<dbReference type="InterPro" id="IPR006674">
    <property type="entry name" value="HD_domain"/>
</dbReference>
<name>A0A498R7V3_9FIRM</name>
<dbReference type="AlphaFoldDB" id="A0A498R7V3"/>
<sequence>MVRFKPLLPFGDTNIITKAIECFRRAGIEEITVVVGHRASELMPVLERLQVRHVFNAEYDQGMFSSIVAGLRTFSPETEAFFLLPADMPLVRSHTVRLLVRAYQKNTADIVYPVFRGRRGHPPLISSRLFPVILAWHNPAGLQQLLEQQQVKAHEVKVLDEGILLDADTPADYNRMTLLRRDIPTLPECYALWDKMNVPDSVILHSKTVAAVARNLAVRLNRAGVVLDADLATVAGELHDVAKGQPDHARVGARLLKKMGCGKVAAVVAQHSDLDFKTGRPLDEAAILYLADKMVKGNRIVTIDERFREPMMKYTADTAVLATVQKRLLTAQTIAKAVEQAVGAGLAEIFTMEGRAGFYERTERWATGE</sequence>
<dbReference type="InterPro" id="IPR003607">
    <property type="entry name" value="HD/PDEase_dom"/>
</dbReference>
<keyword evidence="3" id="KW-0808">Transferase</keyword>
<dbReference type="SUPFAM" id="SSF53448">
    <property type="entry name" value="Nucleotide-diphospho-sugar transferases"/>
    <property type="match status" value="1"/>
</dbReference>
<protein>
    <submittedName>
        <fullName evidence="3">Nucleotide-diphospho-sugar transferases</fullName>
    </submittedName>
</protein>
<evidence type="ECO:0000313" key="4">
    <source>
        <dbReference type="Proteomes" id="UP000277811"/>
    </source>
</evidence>
<dbReference type="PANTHER" id="PTHR43777:SF1">
    <property type="entry name" value="MOLYBDENUM COFACTOR CYTIDYLYLTRANSFERASE"/>
    <property type="match status" value="1"/>
</dbReference>
<reference evidence="3 4" key="1">
    <citation type="submission" date="2018-06" db="EMBL/GenBank/DDBJ databases">
        <authorList>
            <person name="Strepis N."/>
        </authorList>
    </citation>
    <scope>NUCLEOTIDE SEQUENCE [LARGE SCALE GENOMIC DNA]</scope>
    <source>
        <strain evidence="3">LUCI</strain>
    </source>
</reference>
<organism evidence="3 4">
    <name type="scientific">Lucifera butyrica</name>
    <dbReference type="NCBI Taxonomy" id="1351585"/>
    <lineage>
        <taxon>Bacteria</taxon>
        <taxon>Bacillati</taxon>
        <taxon>Bacillota</taxon>
        <taxon>Negativicutes</taxon>
        <taxon>Veillonellales</taxon>
        <taxon>Veillonellaceae</taxon>
        <taxon>Lucifera</taxon>
    </lineage>
</organism>
<dbReference type="CDD" id="cd04182">
    <property type="entry name" value="GT_2_like_f"/>
    <property type="match status" value="1"/>
</dbReference>
<dbReference type="SMART" id="SM00471">
    <property type="entry name" value="HDc"/>
    <property type="match status" value="1"/>
</dbReference>
<dbReference type="SUPFAM" id="SSF109604">
    <property type="entry name" value="HD-domain/PDEase-like"/>
    <property type="match status" value="1"/>
</dbReference>
<accession>A0A498R7V3</accession>
<dbReference type="InterPro" id="IPR025877">
    <property type="entry name" value="MobA-like_NTP_Trfase"/>
</dbReference>
<proteinExistence type="predicted"/>
<evidence type="ECO:0000313" key="3">
    <source>
        <dbReference type="EMBL" id="VBB08796.1"/>
    </source>
</evidence>
<keyword evidence="4" id="KW-1185">Reference proteome</keyword>
<evidence type="ECO:0000313" key="2">
    <source>
        <dbReference type="EMBL" id="VBB08793.1"/>
    </source>
</evidence>
<dbReference type="Gene3D" id="1.10.3210.10">
    <property type="entry name" value="Hypothetical protein af1432"/>
    <property type="match status" value="1"/>
</dbReference>
<dbReference type="EMBL" id="UPPP01000096">
    <property type="protein sequence ID" value="VBB08796.1"/>
    <property type="molecule type" value="Genomic_DNA"/>
</dbReference>
<dbReference type="InterPro" id="IPR029044">
    <property type="entry name" value="Nucleotide-diphossugar_trans"/>
</dbReference>
<dbReference type="InterPro" id="IPR054703">
    <property type="entry name" value="Mop-rel"/>
</dbReference>
<dbReference type="NCBIfam" id="NF045665">
    <property type="entry name" value="NTPtran_DVU1551"/>
    <property type="match status" value="1"/>
</dbReference>
<dbReference type="Pfam" id="PF01966">
    <property type="entry name" value="HD"/>
    <property type="match status" value="1"/>
</dbReference>
<gene>
    <name evidence="2" type="ORF">LUCI_4074</name>
    <name evidence="3" type="ORF">LUCI_4077</name>
</gene>